<sequence>MAIADREANVASTGDDSSVTQAMLRQCGQFATLPALAVQIIEIAEDPSSTWEDLRQVIAIDPAFGARLLKLVNSPFYGLLRPVGTLREALGLLGLRAVKNVAISTSLAKLFRGGKVSAAFNVSELWTHSIAVATAARMLSQSTKVSPDEAFLAGLVHDLGILVELQSRGALFGSMMERLDEEDELTFRCAESSTFQTTHEMLGRSLCELWRFPASLTFTAGFHHRPWELAEAEQALPALIHVADVMAARQNLGYSRTVETRDLKPEMLRLAAIRECDVAAVEVALPEAVHEACRILSN</sequence>
<dbReference type="InterPro" id="IPR052340">
    <property type="entry name" value="RNase_Y/CdgJ"/>
</dbReference>
<dbReference type="Pfam" id="PF08668">
    <property type="entry name" value="HDOD"/>
    <property type="match status" value="1"/>
</dbReference>
<evidence type="ECO:0000259" key="1">
    <source>
        <dbReference type="PROSITE" id="PS51833"/>
    </source>
</evidence>
<dbReference type="PANTHER" id="PTHR33525:SF3">
    <property type="entry name" value="RIBONUCLEASE Y"/>
    <property type="match status" value="1"/>
</dbReference>
<reference evidence="2 3" key="1">
    <citation type="submission" date="2019-02" db="EMBL/GenBank/DDBJ databases">
        <title>Deep-cultivation of Planctomycetes and their phenomic and genomic characterization uncovers novel biology.</title>
        <authorList>
            <person name="Wiegand S."/>
            <person name="Jogler M."/>
            <person name="Boedeker C."/>
            <person name="Pinto D."/>
            <person name="Vollmers J."/>
            <person name="Rivas-Marin E."/>
            <person name="Kohn T."/>
            <person name="Peeters S.H."/>
            <person name="Heuer A."/>
            <person name="Rast P."/>
            <person name="Oberbeckmann S."/>
            <person name="Bunk B."/>
            <person name="Jeske O."/>
            <person name="Meyerdierks A."/>
            <person name="Storesund J.E."/>
            <person name="Kallscheuer N."/>
            <person name="Luecker S."/>
            <person name="Lage O.M."/>
            <person name="Pohl T."/>
            <person name="Merkel B.J."/>
            <person name="Hornburger P."/>
            <person name="Mueller R.-W."/>
            <person name="Bruemmer F."/>
            <person name="Labrenz M."/>
            <person name="Spormann A.M."/>
            <person name="Op den Camp H."/>
            <person name="Overmann J."/>
            <person name="Amann R."/>
            <person name="Jetten M.S.M."/>
            <person name="Mascher T."/>
            <person name="Medema M.H."/>
            <person name="Devos D.P."/>
            <person name="Kaster A.-K."/>
            <person name="Ovreas L."/>
            <person name="Rohde M."/>
            <person name="Galperin M.Y."/>
            <person name="Jogler C."/>
        </authorList>
    </citation>
    <scope>NUCLEOTIDE SEQUENCE [LARGE SCALE GENOMIC DNA]</scope>
    <source>
        <strain evidence="2 3">I41</strain>
    </source>
</reference>
<dbReference type="EMBL" id="CP036339">
    <property type="protein sequence ID" value="QDT73606.1"/>
    <property type="molecule type" value="Genomic_DNA"/>
</dbReference>
<evidence type="ECO:0000313" key="3">
    <source>
        <dbReference type="Proteomes" id="UP000317909"/>
    </source>
</evidence>
<organism evidence="2 3">
    <name type="scientific">Lacipirellula limnantheis</name>
    <dbReference type="NCBI Taxonomy" id="2528024"/>
    <lineage>
        <taxon>Bacteria</taxon>
        <taxon>Pseudomonadati</taxon>
        <taxon>Planctomycetota</taxon>
        <taxon>Planctomycetia</taxon>
        <taxon>Pirellulales</taxon>
        <taxon>Lacipirellulaceae</taxon>
        <taxon>Lacipirellula</taxon>
    </lineage>
</organism>
<dbReference type="CDD" id="cd00077">
    <property type="entry name" value="HDc"/>
    <property type="match status" value="1"/>
</dbReference>
<evidence type="ECO:0000313" key="2">
    <source>
        <dbReference type="EMBL" id="QDT73606.1"/>
    </source>
</evidence>
<dbReference type="InterPro" id="IPR003607">
    <property type="entry name" value="HD/PDEase_dom"/>
</dbReference>
<proteinExistence type="predicted"/>
<feature type="domain" description="HDOD" evidence="1">
    <location>
        <begin position="30"/>
        <end position="226"/>
    </location>
</feature>
<dbReference type="PROSITE" id="PS51833">
    <property type="entry name" value="HDOD"/>
    <property type="match status" value="1"/>
</dbReference>
<dbReference type="InterPro" id="IPR013976">
    <property type="entry name" value="HDOD"/>
</dbReference>
<keyword evidence="3" id="KW-1185">Reference proteome</keyword>
<dbReference type="PANTHER" id="PTHR33525">
    <property type="match status" value="1"/>
</dbReference>
<dbReference type="AlphaFoldDB" id="A0A517TZ11"/>
<accession>A0A517TZ11</accession>
<name>A0A517TZ11_9BACT</name>
<dbReference type="SUPFAM" id="SSF109604">
    <property type="entry name" value="HD-domain/PDEase-like"/>
    <property type="match status" value="1"/>
</dbReference>
<protein>
    <submittedName>
        <fullName evidence="2">HDOD domain protein</fullName>
    </submittedName>
</protein>
<dbReference type="SMART" id="SM00471">
    <property type="entry name" value="HDc"/>
    <property type="match status" value="1"/>
</dbReference>
<dbReference type="OrthoDB" id="243535at2"/>
<dbReference type="KEGG" id="llh:I41_27950"/>
<dbReference type="Proteomes" id="UP000317909">
    <property type="component" value="Chromosome"/>
</dbReference>
<gene>
    <name evidence="2" type="ORF">I41_27950</name>
</gene>
<dbReference type="Gene3D" id="1.10.3210.10">
    <property type="entry name" value="Hypothetical protein af1432"/>
    <property type="match status" value="1"/>
</dbReference>